<dbReference type="AlphaFoldDB" id="A0A9W6Y3T7"/>
<gene>
    <name evidence="2" type="ORF">Pfra01_002125500</name>
</gene>
<name>A0A9W6Y3T7_9STRA</name>
<feature type="region of interest" description="Disordered" evidence="1">
    <location>
        <begin position="94"/>
        <end position="149"/>
    </location>
</feature>
<dbReference type="EMBL" id="BSXT01003016">
    <property type="protein sequence ID" value="GMF52081.1"/>
    <property type="molecule type" value="Genomic_DNA"/>
</dbReference>
<evidence type="ECO:0000256" key="1">
    <source>
        <dbReference type="SAM" id="MobiDB-lite"/>
    </source>
</evidence>
<dbReference type="OrthoDB" id="138645at2759"/>
<proteinExistence type="predicted"/>
<feature type="region of interest" description="Disordered" evidence="1">
    <location>
        <begin position="1"/>
        <end position="64"/>
    </location>
</feature>
<evidence type="ECO:0000313" key="3">
    <source>
        <dbReference type="Proteomes" id="UP001165121"/>
    </source>
</evidence>
<accession>A0A9W6Y3T7</accession>
<evidence type="ECO:0000313" key="2">
    <source>
        <dbReference type="EMBL" id="GMF52081.1"/>
    </source>
</evidence>
<feature type="compositionally biased region" description="Polar residues" evidence="1">
    <location>
        <begin position="1"/>
        <end position="12"/>
    </location>
</feature>
<feature type="compositionally biased region" description="Acidic residues" evidence="1">
    <location>
        <begin position="108"/>
        <end position="118"/>
    </location>
</feature>
<organism evidence="2 3">
    <name type="scientific">Phytophthora fragariaefolia</name>
    <dbReference type="NCBI Taxonomy" id="1490495"/>
    <lineage>
        <taxon>Eukaryota</taxon>
        <taxon>Sar</taxon>
        <taxon>Stramenopiles</taxon>
        <taxon>Oomycota</taxon>
        <taxon>Peronosporomycetes</taxon>
        <taxon>Peronosporales</taxon>
        <taxon>Peronosporaceae</taxon>
        <taxon>Phytophthora</taxon>
    </lineage>
</organism>
<comment type="caution">
    <text evidence="2">The sequence shown here is derived from an EMBL/GenBank/DDBJ whole genome shotgun (WGS) entry which is preliminary data.</text>
</comment>
<dbReference type="Proteomes" id="UP001165121">
    <property type="component" value="Unassembled WGS sequence"/>
</dbReference>
<protein>
    <submittedName>
        <fullName evidence="2">Unnamed protein product</fullName>
    </submittedName>
</protein>
<keyword evidence="3" id="KW-1185">Reference proteome</keyword>
<feature type="compositionally biased region" description="Acidic residues" evidence="1">
    <location>
        <begin position="44"/>
        <end position="64"/>
    </location>
</feature>
<reference evidence="2" key="1">
    <citation type="submission" date="2023-04" db="EMBL/GenBank/DDBJ databases">
        <title>Phytophthora fragariaefolia NBRC 109709.</title>
        <authorList>
            <person name="Ichikawa N."/>
            <person name="Sato H."/>
            <person name="Tonouchi N."/>
        </authorList>
    </citation>
    <scope>NUCLEOTIDE SEQUENCE</scope>
    <source>
        <strain evidence="2">NBRC 109709</strain>
    </source>
</reference>
<sequence>MVKESSSPSRGSPATAGGSPAERSNSAGQLAADTTVDVTRSVQFEDDDACGQGYDDEDEDDEEIEEVGVEYVKSTAELLGEVEELSLQVSRMGNPRPVERNLVAELDASADDDDDEDNQGVVQGERSPLIPRATRNADPPSANKVSAKR</sequence>